<organism evidence="1 2">
    <name type="scientific">Trichuris trichiura</name>
    <name type="common">Whipworm</name>
    <name type="synonym">Trichocephalus trichiurus</name>
    <dbReference type="NCBI Taxonomy" id="36087"/>
    <lineage>
        <taxon>Eukaryota</taxon>
        <taxon>Metazoa</taxon>
        <taxon>Ecdysozoa</taxon>
        <taxon>Nematoda</taxon>
        <taxon>Enoplea</taxon>
        <taxon>Dorylaimia</taxon>
        <taxon>Trichinellida</taxon>
        <taxon>Trichuridae</taxon>
        <taxon>Trichuris</taxon>
    </lineage>
</organism>
<proteinExistence type="predicted"/>
<dbReference type="Proteomes" id="UP000030665">
    <property type="component" value="Unassembled WGS sequence"/>
</dbReference>
<protein>
    <submittedName>
        <fullName evidence="1">Short neurotoxin 1</fullName>
    </submittedName>
</protein>
<keyword evidence="1" id="KW-0800">Toxin</keyword>
<reference evidence="1" key="1">
    <citation type="submission" date="2014-01" db="EMBL/GenBank/DDBJ databases">
        <authorList>
            <person name="Aslett M."/>
        </authorList>
    </citation>
    <scope>NUCLEOTIDE SEQUENCE</scope>
</reference>
<reference evidence="1" key="2">
    <citation type="submission" date="2014-03" db="EMBL/GenBank/DDBJ databases">
        <title>The whipworm genome and dual-species transcriptomics of an intimate host-pathogen interaction.</title>
        <authorList>
            <person name="Foth B.J."/>
            <person name="Tsai I.J."/>
            <person name="Reid A.J."/>
            <person name="Bancroft A.J."/>
            <person name="Nichol S."/>
            <person name="Tracey A."/>
            <person name="Holroyd N."/>
            <person name="Cotton J.A."/>
            <person name="Stanley E.J."/>
            <person name="Zarowiecki M."/>
            <person name="Liu J.Z."/>
            <person name="Huckvale T."/>
            <person name="Cooper P.J."/>
            <person name="Grencis R.K."/>
            <person name="Berriman M."/>
        </authorList>
    </citation>
    <scope>NUCLEOTIDE SEQUENCE [LARGE SCALE GENOMIC DNA]</scope>
</reference>
<evidence type="ECO:0000313" key="1">
    <source>
        <dbReference type="EMBL" id="CDW59825.1"/>
    </source>
</evidence>
<keyword evidence="2" id="KW-1185">Reference proteome</keyword>
<gene>
    <name evidence="1" type="ORF">TTRE_0000816601</name>
</gene>
<keyword evidence="1" id="KW-0528">Neurotoxin</keyword>
<evidence type="ECO:0000313" key="2">
    <source>
        <dbReference type="Proteomes" id="UP000030665"/>
    </source>
</evidence>
<name>A0A077ZMD5_TRITR</name>
<dbReference type="EMBL" id="HG806746">
    <property type="protein sequence ID" value="CDW59825.1"/>
    <property type="molecule type" value="Genomic_DNA"/>
</dbReference>
<sequence length="46" mass="5113">MWISTEDENQAESLVKCTGTDKKESGYKRGLEDHLGAVTRKGARCL</sequence>
<accession>A0A077ZMD5</accession>
<dbReference type="AlphaFoldDB" id="A0A077ZMD5"/>